<keyword evidence="3" id="KW-1185">Reference proteome</keyword>
<evidence type="ECO:0000313" key="3">
    <source>
        <dbReference type="Proteomes" id="UP000183947"/>
    </source>
</evidence>
<organism evidence="2 3">
    <name type="scientific">Hymenobacter psychrotolerans DSM 18569</name>
    <dbReference type="NCBI Taxonomy" id="1121959"/>
    <lineage>
        <taxon>Bacteria</taxon>
        <taxon>Pseudomonadati</taxon>
        <taxon>Bacteroidota</taxon>
        <taxon>Cytophagia</taxon>
        <taxon>Cytophagales</taxon>
        <taxon>Hymenobacteraceae</taxon>
        <taxon>Hymenobacter</taxon>
    </lineage>
</organism>
<dbReference type="Proteomes" id="UP000183947">
    <property type="component" value="Unassembled WGS sequence"/>
</dbReference>
<proteinExistence type="predicted"/>
<name>A0A1M6UFK7_9BACT</name>
<evidence type="ECO:0000256" key="1">
    <source>
        <dbReference type="SAM" id="Phobius"/>
    </source>
</evidence>
<sequence length="124" mass="14121">MKELLRRIRLITPFALELPVDTAQFLQRLQPHVAPPHLNPFGRLGRIFSPTVAPYCGVVRPEFIQLKPRPDGHQFYLPTFEGLALPTPAGTRLEGEINGVSRRFLFFALFYVVGMLFFLVTLIT</sequence>
<keyword evidence="1" id="KW-0472">Membrane</keyword>
<keyword evidence="1" id="KW-0812">Transmembrane</keyword>
<keyword evidence="1" id="KW-1133">Transmembrane helix</keyword>
<dbReference type="AlphaFoldDB" id="A0A1M6UFK7"/>
<dbReference type="EMBL" id="FRAS01000005">
    <property type="protein sequence ID" value="SHK67848.1"/>
    <property type="molecule type" value="Genomic_DNA"/>
</dbReference>
<reference evidence="3" key="1">
    <citation type="submission" date="2016-11" db="EMBL/GenBank/DDBJ databases">
        <authorList>
            <person name="Varghese N."/>
            <person name="Submissions S."/>
        </authorList>
    </citation>
    <scope>NUCLEOTIDE SEQUENCE [LARGE SCALE GENOMIC DNA]</scope>
    <source>
        <strain evidence="3">DSM 18569</strain>
    </source>
</reference>
<accession>A0A1M6UFK7</accession>
<evidence type="ECO:0000313" key="2">
    <source>
        <dbReference type="EMBL" id="SHK67848.1"/>
    </source>
</evidence>
<gene>
    <name evidence="2" type="ORF">SAMN02746009_01342</name>
</gene>
<feature type="transmembrane region" description="Helical" evidence="1">
    <location>
        <begin position="104"/>
        <end position="123"/>
    </location>
</feature>
<dbReference type="RefSeq" id="WP_073282376.1">
    <property type="nucleotide sequence ID" value="NZ_FRAS01000005.1"/>
</dbReference>
<protein>
    <submittedName>
        <fullName evidence="2">Uncharacterized protein</fullName>
    </submittedName>
</protein>
<dbReference type="OrthoDB" id="886186at2"/>